<evidence type="ECO:0000313" key="2">
    <source>
        <dbReference type="Proteomes" id="UP000239907"/>
    </source>
</evidence>
<dbReference type="Proteomes" id="UP000239907">
    <property type="component" value="Unassembled WGS sequence"/>
</dbReference>
<gene>
    <name evidence="1" type="ORF">BSZ32_04565</name>
</gene>
<organism evidence="1 2">
    <name type="scientific">Rubritalea profundi</name>
    <dbReference type="NCBI Taxonomy" id="1658618"/>
    <lineage>
        <taxon>Bacteria</taxon>
        <taxon>Pseudomonadati</taxon>
        <taxon>Verrucomicrobiota</taxon>
        <taxon>Verrucomicrobiia</taxon>
        <taxon>Verrucomicrobiales</taxon>
        <taxon>Rubritaleaceae</taxon>
        <taxon>Rubritalea</taxon>
    </lineage>
</organism>
<reference evidence="1 2" key="1">
    <citation type="submission" date="2016-12" db="EMBL/GenBank/DDBJ databases">
        <title>Study of bacterial adaptation to deep sea.</title>
        <authorList>
            <person name="Song J."/>
            <person name="Yoshizawa S."/>
            <person name="Kogure K."/>
        </authorList>
    </citation>
    <scope>NUCLEOTIDE SEQUENCE [LARGE SCALE GENOMIC DNA]</scope>
    <source>
        <strain evidence="1 2">SAORIC-165</strain>
    </source>
</reference>
<dbReference type="OrthoDB" id="9921261at2"/>
<protein>
    <submittedName>
        <fullName evidence="1">Uncharacterized protein</fullName>
    </submittedName>
</protein>
<dbReference type="EMBL" id="MQWA01000001">
    <property type="protein sequence ID" value="PQJ27841.1"/>
    <property type="molecule type" value="Genomic_DNA"/>
</dbReference>
<name>A0A2S7U037_9BACT</name>
<dbReference type="RefSeq" id="WP_105042334.1">
    <property type="nucleotide sequence ID" value="NZ_MQWA01000001.1"/>
</dbReference>
<dbReference type="AlphaFoldDB" id="A0A2S7U037"/>
<proteinExistence type="predicted"/>
<accession>A0A2S7U037</accession>
<keyword evidence="2" id="KW-1185">Reference proteome</keyword>
<evidence type="ECO:0000313" key="1">
    <source>
        <dbReference type="EMBL" id="PQJ27841.1"/>
    </source>
</evidence>
<sequence length="138" mass="15481">MAATDQTEQRKLELVAQLADARNSVLGAKLLLDEQISEKKSAISEFINLPKRIKRSFTKQPVKSFGVAIASGLGASFILKRKSNKKSQQKAMKRSVFSGLILAIARPILQRLALQYSQQWLAHRAENKFAESSRLNER</sequence>
<comment type="caution">
    <text evidence="1">The sequence shown here is derived from an EMBL/GenBank/DDBJ whole genome shotgun (WGS) entry which is preliminary data.</text>
</comment>